<evidence type="ECO:0000313" key="2">
    <source>
        <dbReference type="Proteomes" id="UP001144036"/>
    </source>
</evidence>
<proteinExistence type="predicted"/>
<dbReference type="InterPro" id="IPR023393">
    <property type="entry name" value="START-like_dom_sf"/>
</dbReference>
<dbReference type="RefSeq" id="WP_270157709.1">
    <property type="nucleotide sequence ID" value="NZ_JAPNNL010000124.1"/>
</dbReference>
<protein>
    <recommendedName>
        <fullName evidence="3">SRPBCC family protein</fullName>
    </recommendedName>
</protein>
<dbReference type="EMBL" id="JAPNNL010000124">
    <property type="protein sequence ID" value="MDA0636814.1"/>
    <property type="molecule type" value="Genomic_DNA"/>
</dbReference>
<dbReference type="SUPFAM" id="SSF55961">
    <property type="entry name" value="Bet v1-like"/>
    <property type="match status" value="1"/>
</dbReference>
<comment type="caution">
    <text evidence="1">The sequence shown here is derived from an EMBL/GenBank/DDBJ whole genome shotgun (WGS) entry which is preliminary data.</text>
</comment>
<reference evidence="1" key="1">
    <citation type="submission" date="2022-11" db="EMBL/GenBank/DDBJ databases">
        <title>Nonomuraea corallina sp. nov., a new species of the genus Nonomuraea isolated from sea side sediment in Thai sea.</title>
        <authorList>
            <person name="Ngamcharungchit C."/>
            <person name="Matsumoto A."/>
            <person name="Suriyachadkun C."/>
            <person name="Panbangred W."/>
            <person name="Inahashi Y."/>
            <person name="Intra B."/>
        </authorList>
    </citation>
    <scope>NUCLEOTIDE SEQUENCE</scope>
    <source>
        <strain evidence="1">MCN248</strain>
    </source>
</reference>
<organism evidence="1 2">
    <name type="scientific">Nonomuraea corallina</name>
    <dbReference type="NCBI Taxonomy" id="2989783"/>
    <lineage>
        <taxon>Bacteria</taxon>
        <taxon>Bacillati</taxon>
        <taxon>Actinomycetota</taxon>
        <taxon>Actinomycetes</taxon>
        <taxon>Streptosporangiales</taxon>
        <taxon>Streptosporangiaceae</taxon>
        <taxon>Nonomuraea</taxon>
    </lineage>
</organism>
<gene>
    <name evidence="1" type="ORF">OUY22_25680</name>
</gene>
<accession>A0ABT4SI55</accession>
<dbReference type="Proteomes" id="UP001144036">
    <property type="component" value="Unassembled WGS sequence"/>
</dbReference>
<dbReference type="Gene3D" id="3.30.530.20">
    <property type="match status" value="1"/>
</dbReference>
<evidence type="ECO:0008006" key="3">
    <source>
        <dbReference type="Google" id="ProtNLM"/>
    </source>
</evidence>
<evidence type="ECO:0000313" key="1">
    <source>
        <dbReference type="EMBL" id="MDA0636814.1"/>
    </source>
</evidence>
<keyword evidence="2" id="KW-1185">Reference proteome</keyword>
<sequence length="154" mass="16707">MSPAHYALTGQVPVALPPPEALRLFTPRGEEEWIKGWRPRFPVPAADDSRPGTVFETDSHGERTIWVVVDRQESRISYARVTPGSRAGTVTVTAVDDGRGGTTVEVAYELTALSPQGARELRGFADGYGDFLKSWERSIAARIASRPPNAATAT</sequence>
<name>A0ABT4SI55_9ACTN</name>